<evidence type="ECO:0000313" key="2">
    <source>
        <dbReference type="EMBL" id="CAE6542130.1"/>
    </source>
</evidence>
<dbReference type="SUPFAM" id="SSF81383">
    <property type="entry name" value="F-box domain"/>
    <property type="match status" value="1"/>
</dbReference>
<feature type="domain" description="F-box" evidence="1">
    <location>
        <begin position="1"/>
        <end position="48"/>
    </location>
</feature>
<dbReference type="CDD" id="cd09917">
    <property type="entry name" value="F-box_SF"/>
    <property type="match status" value="1"/>
</dbReference>
<evidence type="ECO:0000313" key="3">
    <source>
        <dbReference type="Proteomes" id="UP000663843"/>
    </source>
</evidence>
<protein>
    <recommendedName>
        <fullName evidence="1">F-box domain-containing protein</fullName>
    </recommendedName>
</protein>
<dbReference type="SMART" id="SM00256">
    <property type="entry name" value="FBOX"/>
    <property type="match status" value="1"/>
</dbReference>
<evidence type="ECO:0000259" key="1">
    <source>
        <dbReference type="PROSITE" id="PS50181"/>
    </source>
</evidence>
<reference evidence="2" key="1">
    <citation type="submission" date="2021-01" db="EMBL/GenBank/DDBJ databases">
        <authorList>
            <person name="Kaushik A."/>
        </authorList>
    </citation>
    <scope>NUCLEOTIDE SEQUENCE</scope>
    <source>
        <strain evidence="2">AG2-2IIIB</strain>
    </source>
</reference>
<sequence>MLDFTLLPTESIVRILSLLPPTDIGTCKLVSRYLLSTIQQSLELQYSLELDSHGFVPPLNPLNSLSLSQKVLALQKKFSFTEYPTQQDITLSNRRFILDLPVNPNLRYSRGVLTVISRTLSIKQIEICQLASRNKNTEYSLSVLHNIGIEASDWRFDPDLDLLVLIEEVTPDDPNIYAESRFHLRSLSTGLSHPLASTPIIACPFGPLLYFETNFQIFGRLLAFTCRKRCHQENVFGMYIWDWITGELVSSTAVVGQDFAFVSEDVFIVGATHHNLAQFDIIGSLEVYTIRNILPGSPARHIASLELPLANDVSHSRCRFIITPPPPTPININGHPKVTTPKRIYELESRSRYLCLHITKIYRNYTTMAFSGQFKSLLLIPLSTIHPFSEGNYTSQPAFLRSIPWEDWARGASWISGSLLDQQNYSVFGSRAAFLSPDSKEGLRVLLYDLSATVQGPMVNELGSKYIGKKPDYLPSNALFVTSQTDTRELPMVASFLVPNVSEVIYSRSPNLVIDDEHVVIYERGLSGLMLTDYHI</sequence>
<dbReference type="PROSITE" id="PS50181">
    <property type="entry name" value="FBOX"/>
    <property type="match status" value="1"/>
</dbReference>
<dbReference type="EMBL" id="CAJMWT010010439">
    <property type="protein sequence ID" value="CAE6542130.1"/>
    <property type="molecule type" value="Genomic_DNA"/>
</dbReference>
<dbReference type="Pfam" id="PF12937">
    <property type="entry name" value="F-box-like"/>
    <property type="match status" value="1"/>
</dbReference>
<dbReference type="AlphaFoldDB" id="A0A8H3HT11"/>
<gene>
    <name evidence="2" type="ORF">RDB_LOCUS199609</name>
</gene>
<organism evidence="2 3">
    <name type="scientific">Rhizoctonia solani</name>
    <dbReference type="NCBI Taxonomy" id="456999"/>
    <lineage>
        <taxon>Eukaryota</taxon>
        <taxon>Fungi</taxon>
        <taxon>Dikarya</taxon>
        <taxon>Basidiomycota</taxon>
        <taxon>Agaricomycotina</taxon>
        <taxon>Agaricomycetes</taxon>
        <taxon>Cantharellales</taxon>
        <taxon>Ceratobasidiaceae</taxon>
        <taxon>Rhizoctonia</taxon>
    </lineage>
</organism>
<proteinExistence type="predicted"/>
<dbReference type="InterPro" id="IPR001810">
    <property type="entry name" value="F-box_dom"/>
</dbReference>
<accession>A0A8H3HT11</accession>
<dbReference type="InterPro" id="IPR036047">
    <property type="entry name" value="F-box-like_dom_sf"/>
</dbReference>
<dbReference type="Proteomes" id="UP000663843">
    <property type="component" value="Unassembled WGS sequence"/>
</dbReference>
<name>A0A8H3HT11_9AGAM</name>
<comment type="caution">
    <text evidence="2">The sequence shown here is derived from an EMBL/GenBank/DDBJ whole genome shotgun (WGS) entry which is preliminary data.</text>
</comment>